<evidence type="ECO:0000259" key="1">
    <source>
        <dbReference type="Pfam" id="PF13524"/>
    </source>
</evidence>
<proteinExistence type="predicted"/>
<evidence type="ECO:0000313" key="3">
    <source>
        <dbReference type="Proteomes" id="UP000002384"/>
    </source>
</evidence>
<dbReference type="SUPFAM" id="SSF48452">
    <property type="entry name" value="TPR-like"/>
    <property type="match status" value="1"/>
</dbReference>
<geneLocation type="plasmid" evidence="2 3">
    <name>pP742401</name>
</geneLocation>
<protein>
    <recommendedName>
        <fullName evidence="1">Spore protein YkvP/CgeB glycosyl transferase-like domain-containing protein</fullName>
    </recommendedName>
</protein>
<dbReference type="Pfam" id="PF13524">
    <property type="entry name" value="Glyco_trans_1_2"/>
    <property type="match status" value="1"/>
</dbReference>
<reference evidence="3" key="1">
    <citation type="journal article" date="2011" name="MBio">
        <title>Novel metabolic attributes of the genus Cyanothece, comprising a group of unicellular nitrogen-fixing Cyanobacteria.</title>
        <authorList>
            <person name="Bandyopadhyay A."/>
            <person name="Elvitigala T."/>
            <person name="Welsh E."/>
            <person name="Stockel J."/>
            <person name="Liberton M."/>
            <person name="Min H."/>
            <person name="Sherman L.A."/>
            <person name="Pakrasi H.B."/>
        </authorList>
    </citation>
    <scope>NUCLEOTIDE SEQUENCE [LARGE SCALE GENOMIC DNA]</scope>
    <source>
        <strain evidence="3">PCC 7424</strain>
        <plasmid evidence="3">pP742401</plasmid>
    </source>
</reference>
<dbReference type="InterPro" id="IPR011990">
    <property type="entry name" value="TPR-like_helical_dom_sf"/>
</dbReference>
<dbReference type="EMBL" id="CP001292">
    <property type="protein sequence ID" value="ACK73841.1"/>
    <property type="molecule type" value="Genomic_DNA"/>
</dbReference>
<dbReference type="OrthoDB" id="5121913at2"/>
<dbReference type="Proteomes" id="UP000002384">
    <property type="component" value="Plasmid pP742401"/>
</dbReference>
<dbReference type="AlphaFoldDB" id="B7KM19"/>
<name>B7KM19_GLOC7</name>
<dbReference type="KEGG" id="cyc:PCC7424_5778"/>
<gene>
    <name evidence="2" type="ordered locus">PCC7424_5778</name>
</gene>
<keyword evidence="3" id="KW-1185">Reference proteome</keyword>
<dbReference type="HOGENOM" id="CLU_023451_0_0_3"/>
<keyword evidence="2" id="KW-0614">Plasmid</keyword>
<evidence type="ECO:0000313" key="2">
    <source>
        <dbReference type="EMBL" id="ACK73841.1"/>
    </source>
</evidence>
<sequence>MKKTNKPKLVFFQFKPDKKLAKFVLIHRQQHVKCLSEFFEVILINEDCDYQQICDKYQPDITLFESGVNYRACHRIEIKNTHAYPEIPKLGLHNGDSWCEARAGFLSDMEHWGIETFFSICTTTAEHTPEIAGNLFVWPNFIDADIYRDYGFPKVIPILFNGYIHPLYPWRQRIYKIISEHYPSLICPHLGYDSGLEWRMIYGEKYARTINASFFVPTCGSVEKEIVRKHFEIPGAKSCLITEKTPAIEAAGFIDMHNCVFADQDNILDKVDHLFQNLDELEKITKSGYQLVHSRHTLKQRDQIFQWFNLNKNLKPTQKIIQTSPFEPLTIVEKSSGIKNSYLIGNGLIIELLGQGDKQLSAGKYEEAEELYLKCVEHIGWMPEPKLRLTLCNLYKGNAGKAISWIIQPLKYTLEQYRASTPDPVEWAYFIISLLCQGKLNEAIIRANQFPSLYHPELDCTRWLINCLQNQGENCTEQISSLSNSSYSIHQLPKRSMADWIDQIYSMLKACQQLSLAERLIDSVLLENQPSKQEKNILKNKIKVMKKYLLSFRISYLNELDSFFDQLKIPNPRPTVKAVSELEYLVRLLKIFHTYSLKQILIKLLEVLGLNSTLKNYN</sequence>
<accession>B7KM19</accession>
<dbReference type="RefSeq" id="WP_012599742.1">
    <property type="nucleotide sequence ID" value="NC_011738.1"/>
</dbReference>
<dbReference type="InterPro" id="IPR055259">
    <property type="entry name" value="YkvP/CgeB_Glyco_trans-like"/>
</dbReference>
<dbReference type="eggNOG" id="COG4641">
    <property type="taxonomic scope" value="Bacteria"/>
</dbReference>
<feature type="domain" description="Spore protein YkvP/CgeB glycosyl transferase-like" evidence="1">
    <location>
        <begin position="200"/>
        <end position="301"/>
    </location>
</feature>
<organism evidence="2 3">
    <name type="scientific">Gloeothece citriformis (strain PCC 7424)</name>
    <name type="common">Cyanothece sp. (strain PCC 7424)</name>
    <dbReference type="NCBI Taxonomy" id="65393"/>
    <lineage>
        <taxon>Bacteria</taxon>
        <taxon>Bacillati</taxon>
        <taxon>Cyanobacteriota</taxon>
        <taxon>Cyanophyceae</taxon>
        <taxon>Oscillatoriophycideae</taxon>
        <taxon>Chroococcales</taxon>
        <taxon>Aphanothecaceae</taxon>
        <taxon>Gloeothece</taxon>
        <taxon>Gloeothece citriformis</taxon>
    </lineage>
</organism>
<dbReference type="eggNOG" id="COG0457">
    <property type="taxonomic scope" value="Bacteria"/>
</dbReference>